<dbReference type="InterPro" id="IPR019644">
    <property type="entry name" value="DUF2508"/>
</dbReference>
<dbReference type="Pfam" id="PF10704">
    <property type="entry name" value="DUF2508"/>
    <property type="match status" value="1"/>
</dbReference>
<dbReference type="STRING" id="301148.B4135_0046"/>
<dbReference type="EMBL" id="LQYT01000045">
    <property type="protein sequence ID" value="KYD18819.1"/>
    <property type="molecule type" value="Genomic_DNA"/>
</dbReference>
<organism evidence="1 2">
    <name type="scientific">Caldibacillus debilis</name>
    <dbReference type="NCBI Taxonomy" id="301148"/>
    <lineage>
        <taxon>Bacteria</taxon>
        <taxon>Bacillati</taxon>
        <taxon>Bacillota</taxon>
        <taxon>Bacilli</taxon>
        <taxon>Bacillales</taxon>
        <taxon>Bacillaceae</taxon>
        <taxon>Caldibacillus</taxon>
    </lineage>
</organism>
<dbReference type="OrthoDB" id="2166610at2"/>
<dbReference type="AlphaFoldDB" id="A0A150M3W8"/>
<gene>
    <name evidence="1" type="ORF">B4135_0046</name>
</gene>
<accession>A0A150M3W8</accession>
<sequence>MLFNRKNKLKKEFDGKLLQQLEQFKNQWHIEQQLWEKSFYKSKDLEMKVKLAELKYFYLFKEAKHRNIRISPSRRKK</sequence>
<evidence type="ECO:0000313" key="2">
    <source>
        <dbReference type="Proteomes" id="UP000075683"/>
    </source>
</evidence>
<evidence type="ECO:0000313" key="1">
    <source>
        <dbReference type="EMBL" id="KYD18819.1"/>
    </source>
</evidence>
<reference evidence="1 2" key="1">
    <citation type="submission" date="2016-01" db="EMBL/GenBank/DDBJ databases">
        <title>Draft Genome Sequences of Seven Thermophilic Sporeformers Isolated from Foods.</title>
        <authorList>
            <person name="Berendsen E.M."/>
            <person name="Wells-Bennik M.H."/>
            <person name="Krawcyk A.O."/>
            <person name="De Jong A."/>
            <person name="Holsappel S."/>
            <person name="Eijlander R.T."/>
            <person name="Kuipers O.P."/>
        </authorList>
    </citation>
    <scope>NUCLEOTIDE SEQUENCE [LARGE SCALE GENOMIC DNA]</scope>
    <source>
        <strain evidence="1 2">B4135</strain>
    </source>
</reference>
<dbReference type="Proteomes" id="UP000075683">
    <property type="component" value="Unassembled WGS sequence"/>
</dbReference>
<dbReference type="RefSeq" id="WP_020154648.1">
    <property type="nucleotide sequence ID" value="NZ_LQYT01000045.1"/>
</dbReference>
<dbReference type="PATRIC" id="fig|301148.3.peg.3645"/>
<name>A0A150M3W8_9BACI</name>
<protein>
    <recommendedName>
        <fullName evidence="3">DUF2508 domain-containing protein</fullName>
    </recommendedName>
</protein>
<comment type="caution">
    <text evidence="1">The sequence shown here is derived from an EMBL/GenBank/DDBJ whole genome shotgun (WGS) entry which is preliminary data.</text>
</comment>
<evidence type="ECO:0008006" key="3">
    <source>
        <dbReference type="Google" id="ProtNLM"/>
    </source>
</evidence>
<proteinExistence type="predicted"/>